<dbReference type="Proteomes" id="UP000095286">
    <property type="component" value="Unplaced"/>
</dbReference>
<name>A0AC35U2M0_9BILA</name>
<reference evidence="2" key="1">
    <citation type="submission" date="2016-11" db="UniProtKB">
        <authorList>
            <consortium name="WormBaseParasite"/>
        </authorList>
    </citation>
    <scope>IDENTIFICATION</scope>
    <source>
        <strain evidence="2">KR3021</strain>
    </source>
</reference>
<proteinExistence type="predicted"/>
<sequence length="159" mass="18283">MLDLIITFSLDRLFENKQRIHLFIHENLQYLPGLAIAEIVGQGSNKDYVEFLTTMISICASFNYLAASFNFIDFGRLVHARSLELLLQREHKNLQYLSELAIAEIVSQGSNKDYVEFLTTMISICASFNYLAASFNFIDFGRLVHARSLELLLQREHKS</sequence>
<accession>A0AC35U2M0</accession>
<organism evidence="1 2">
    <name type="scientific">Rhabditophanes sp. KR3021</name>
    <dbReference type="NCBI Taxonomy" id="114890"/>
    <lineage>
        <taxon>Eukaryota</taxon>
        <taxon>Metazoa</taxon>
        <taxon>Ecdysozoa</taxon>
        <taxon>Nematoda</taxon>
        <taxon>Chromadorea</taxon>
        <taxon>Rhabditida</taxon>
        <taxon>Tylenchina</taxon>
        <taxon>Panagrolaimomorpha</taxon>
        <taxon>Strongyloidoidea</taxon>
        <taxon>Alloionematidae</taxon>
        <taxon>Rhabditophanes</taxon>
    </lineage>
</organism>
<dbReference type="WBParaSite" id="RSKR_0000713520.1">
    <property type="protein sequence ID" value="RSKR_0000713520.1"/>
    <property type="gene ID" value="RSKR_0000713520"/>
</dbReference>
<protein>
    <submittedName>
        <fullName evidence="2">Uncharacterized protein</fullName>
    </submittedName>
</protein>
<evidence type="ECO:0000313" key="1">
    <source>
        <dbReference type="Proteomes" id="UP000095286"/>
    </source>
</evidence>
<evidence type="ECO:0000313" key="2">
    <source>
        <dbReference type="WBParaSite" id="RSKR_0000713520.1"/>
    </source>
</evidence>